<dbReference type="OrthoDB" id="5422038at2"/>
<evidence type="ECO:0000313" key="2">
    <source>
        <dbReference type="EMBL" id="RXK56674.1"/>
    </source>
</evidence>
<evidence type="ECO:0000313" key="3">
    <source>
        <dbReference type="Proteomes" id="UP000290218"/>
    </source>
</evidence>
<feature type="transmembrane region" description="Helical" evidence="1">
    <location>
        <begin position="25"/>
        <end position="46"/>
    </location>
</feature>
<dbReference type="RefSeq" id="WP_129048040.1">
    <property type="nucleotide sequence ID" value="NZ_SDHX01000001.1"/>
</dbReference>
<comment type="caution">
    <text evidence="2">The sequence shown here is derived from an EMBL/GenBank/DDBJ whole genome shotgun (WGS) entry which is preliminary data.</text>
</comment>
<reference evidence="2 3" key="1">
    <citation type="submission" date="2019-01" db="EMBL/GenBank/DDBJ databases">
        <title>Lacunisphaera sp. strain TWA-58.</title>
        <authorList>
            <person name="Chen W.-M."/>
        </authorList>
    </citation>
    <scope>NUCLEOTIDE SEQUENCE [LARGE SCALE GENOMIC DNA]</scope>
    <source>
        <strain evidence="2 3">TWA-58</strain>
    </source>
</reference>
<proteinExistence type="predicted"/>
<dbReference type="AlphaFoldDB" id="A0A4Q1CC40"/>
<dbReference type="Proteomes" id="UP000290218">
    <property type="component" value="Unassembled WGS sequence"/>
</dbReference>
<name>A0A4Q1CC40_9BACT</name>
<protein>
    <submittedName>
        <fullName evidence="2">Uncharacterized protein</fullName>
    </submittedName>
</protein>
<organism evidence="2 3">
    <name type="scientific">Oleiharenicola lentus</name>
    <dbReference type="NCBI Taxonomy" id="2508720"/>
    <lineage>
        <taxon>Bacteria</taxon>
        <taxon>Pseudomonadati</taxon>
        <taxon>Verrucomicrobiota</taxon>
        <taxon>Opitutia</taxon>
        <taxon>Opitutales</taxon>
        <taxon>Opitutaceae</taxon>
        <taxon>Oleiharenicola</taxon>
    </lineage>
</organism>
<gene>
    <name evidence="2" type="ORF">ESB00_12630</name>
</gene>
<evidence type="ECO:0000256" key="1">
    <source>
        <dbReference type="SAM" id="Phobius"/>
    </source>
</evidence>
<feature type="transmembrane region" description="Helical" evidence="1">
    <location>
        <begin position="53"/>
        <end position="72"/>
    </location>
</feature>
<keyword evidence="1" id="KW-0472">Membrane</keyword>
<accession>A0A4Q1CC40</accession>
<keyword evidence="1" id="KW-1133">Transmembrane helix</keyword>
<keyword evidence="1" id="KW-0812">Transmembrane</keyword>
<dbReference type="EMBL" id="SDHX01000001">
    <property type="protein sequence ID" value="RXK56674.1"/>
    <property type="molecule type" value="Genomic_DNA"/>
</dbReference>
<sequence length="88" mass="9875">MSLPKDQAWFPAKTYGWGWGVPTRWQGWVVTFGFLGAMTLGGIFIAPRSVPAYIGYVLVLAAILTGICYAKGETPRWRWGEDEADHKR</sequence>
<keyword evidence="3" id="KW-1185">Reference proteome</keyword>